<feature type="transmembrane region" description="Helical" evidence="8">
    <location>
        <begin position="83"/>
        <end position="106"/>
    </location>
</feature>
<feature type="transmembrane region" description="Helical" evidence="8">
    <location>
        <begin position="272"/>
        <end position="294"/>
    </location>
</feature>
<feature type="transmembrane region" description="Helical" evidence="8">
    <location>
        <begin position="306"/>
        <end position="327"/>
    </location>
</feature>
<dbReference type="AlphaFoldDB" id="A0A975AVZ2"/>
<evidence type="ECO:0000256" key="5">
    <source>
        <dbReference type="ARBA" id="ARBA00022692"/>
    </source>
</evidence>
<dbReference type="Pfam" id="PF03845">
    <property type="entry name" value="Spore_permease"/>
    <property type="match status" value="1"/>
</dbReference>
<feature type="transmembrane region" description="Helical" evidence="8">
    <location>
        <begin position="12"/>
        <end position="30"/>
    </location>
</feature>
<comment type="subcellular location">
    <subcellularLocation>
        <location evidence="1">Membrane</location>
        <topology evidence="1">Multi-pass membrane protein</topology>
    </subcellularLocation>
</comment>
<dbReference type="GO" id="GO:0009847">
    <property type="term" value="P:spore germination"/>
    <property type="evidence" value="ECO:0007669"/>
    <property type="project" value="InterPro"/>
</dbReference>
<sequence length="369" mass="41532">MIKNNDKISENQTTILLFTTILGAGILSLSSDVAQSAGPDSLIALLLGGIIALFFARLIGHIASKFPTETFVEYSAKLVTKPVSVIISIILTGYFLIFVSLDLRIFADVSKAYLLNNTPVEIIILTLMFTSGYVVRYGIEPISRMSEILFPIMVIPLLLIFLPSIADVDLSNFLPILRTPPLELLKGILNTTYSFVGFEILYVIFPYINKGEKLKKCINVSFAAIILFYMYITFYVIGIFGYKETRLQLWPLLTVIKSINFPGFFIESLESLVIAIWTFAVFTTISAFQYAAVLSISKLIKAREHTYLVLPTIPIIYLMALIPDSIVEAYKFVKYVSDYLALFFIIILPILLYILMKIKNKEGKNNENN</sequence>
<keyword evidence="5 8" id="KW-0812">Transmembrane</keyword>
<name>A0A975AVZ2_9THEO</name>
<dbReference type="GO" id="GO:0016020">
    <property type="term" value="C:membrane"/>
    <property type="evidence" value="ECO:0007669"/>
    <property type="project" value="UniProtKB-SubCell"/>
</dbReference>
<protein>
    <submittedName>
        <fullName evidence="9">Endospore germination permease</fullName>
    </submittedName>
</protein>
<evidence type="ECO:0000256" key="7">
    <source>
        <dbReference type="ARBA" id="ARBA00023136"/>
    </source>
</evidence>
<keyword evidence="4" id="KW-0309">Germination</keyword>
<dbReference type="PANTHER" id="PTHR34975:SF2">
    <property type="entry name" value="SPORE GERMINATION PROTEIN A2"/>
    <property type="match status" value="1"/>
</dbReference>
<evidence type="ECO:0000256" key="1">
    <source>
        <dbReference type="ARBA" id="ARBA00004141"/>
    </source>
</evidence>
<reference evidence="9" key="1">
    <citation type="submission" date="2020-08" db="EMBL/GenBank/DDBJ databases">
        <title>Genomic insights into the carbon and energy metabolism of the first obligate autotrophic acetogenic bacterium Aceticella autotrophica gen. nov., sp. nov.</title>
        <authorList>
            <person name="Toshchakov S.V."/>
            <person name="Elcheninov A.G."/>
            <person name="Kublanov I.V."/>
            <person name="Frolov E.N."/>
            <person name="Lebedinsky A.V."/>
        </authorList>
    </citation>
    <scope>NUCLEOTIDE SEQUENCE</scope>
    <source>
        <strain evidence="9">3443-3Ac</strain>
    </source>
</reference>
<dbReference type="KEGG" id="aaut:ACETAC_00680"/>
<keyword evidence="3" id="KW-0813">Transport</keyword>
<evidence type="ECO:0000256" key="2">
    <source>
        <dbReference type="ARBA" id="ARBA00007998"/>
    </source>
</evidence>
<keyword evidence="10" id="KW-1185">Reference proteome</keyword>
<proteinExistence type="inferred from homology"/>
<organism evidence="9 10">
    <name type="scientific">Aceticella autotrophica</name>
    <dbReference type="NCBI Taxonomy" id="2755338"/>
    <lineage>
        <taxon>Bacteria</taxon>
        <taxon>Bacillati</taxon>
        <taxon>Bacillota</taxon>
        <taxon>Clostridia</taxon>
        <taxon>Thermoanaerobacterales</taxon>
        <taxon>Thermoanaerobacteraceae</taxon>
        <taxon>Aceticella</taxon>
    </lineage>
</organism>
<feature type="transmembrane region" description="Helical" evidence="8">
    <location>
        <begin position="42"/>
        <end position="63"/>
    </location>
</feature>
<accession>A0A975AVZ2</accession>
<feature type="transmembrane region" description="Helical" evidence="8">
    <location>
        <begin position="188"/>
        <end position="208"/>
    </location>
</feature>
<dbReference type="PANTHER" id="PTHR34975">
    <property type="entry name" value="SPORE GERMINATION PROTEIN A2"/>
    <property type="match status" value="1"/>
</dbReference>
<evidence type="ECO:0000256" key="3">
    <source>
        <dbReference type="ARBA" id="ARBA00022448"/>
    </source>
</evidence>
<feature type="transmembrane region" description="Helical" evidence="8">
    <location>
        <begin position="148"/>
        <end position="168"/>
    </location>
</feature>
<dbReference type="RefSeq" id="WP_284680182.1">
    <property type="nucleotide sequence ID" value="NZ_CP060096.1"/>
</dbReference>
<keyword evidence="7 8" id="KW-0472">Membrane</keyword>
<evidence type="ECO:0000313" key="10">
    <source>
        <dbReference type="Proteomes" id="UP000671913"/>
    </source>
</evidence>
<dbReference type="NCBIfam" id="TIGR00912">
    <property type="entry name" value="2A0309"/>
    <property type="match status" value="1"/>
</dbReference>
<feature type="transmembrane region" description="Helical" evidence="8">
    <location>
        <begin position="220"/>
        <end position="242"/>
    </location>
</feature>
<evidence type="ECO:0000256" key="6">
    <source>
        <dbReference type="ARBA" id="ARBA00022989"/>
    </source>
</evidence>
<dbReference type="Gene3D" id="1.20.1740.10">
    <property type="entry name" value="Amino acid/polyamine transporter I"/>
    <property type="match status" value="1"/>
</dbReference>
<keyword evidence="6 8" id="KW-1133">Transmembrane helix</keyword>
<evidence type="ECO:0000313" key="9">
    <source>
        <dbReference type="EMBL" id="QSZ27481.1"/>
    </source>
</evidence>
<feature type="transmembrane region" description="Helical" evidence="8">
    <location>
        <begin position="118"/>
        <end position="136"/>
    </location>
</feature>
<evidence type="ECO:0000256" key="8">
    <source>
        <dbReference type="SAM" id="Phobius"/>
    </source>
</evidence>
<feature type="transmembrane region" description="Helical" evidence="8">
    <location>
        <begin position="339"/>
        <end position="356"/>
    </location>
</feature>
<dbReference type="InterPro" id="IPR004761">
    <property type="entry name" value="Spore_GerAB"/>
</dbReference>
<evidence type="ECO:0000256" key="4">
    <source>
        <dbReference type="ARBA" id="ARBA00022544"/>
    </source>
</evidence>
<gene>
    <name evidence="9" type="ORF">ACETAC_00680</name>
</gene>
<dbReference type="Proteomes" id="UP000671913">
    <property type="component" value="Chromosome"/>
</dbReference>
<comment type="similarity">
    <text evidence="2">Belongs to the amino acid-polyamine-organocation (APC) superfamily. Spore germination protein (SGP) (TC 2.A.3.9) family.</text>
</comment>
<dbReference type="EMBL" id="CP060096">
    <property type="protein sequence ID" value="QSZ27481.1"/>
    <property type="molecule type" value="Genomic_DNA"/>
</dbReference>